<accession>A0A5B8RJA0</accession>
<protein>
    <submittedName>
        <fullName evidence="1">Uncharacterized protein</fullName>
    </submittedName>
</protein>
<dbReference type="AlphaFoldDB" id="A0A5B8RJA0"/>
<evidence type="ECO:0000313" key="1">
    <source>
        <dbReference type="EMBL" id="QEA08153.1"/>
    </source>
</evidence>
<organism evidence="1">
    <name type="scientific">uncultured organism</name>
    <dbReference type="NCBI Taxonomy" id="155900"/>
    <lineage>
        <taxon>unclassified sequences</taxon>
        <taxon>environmental samples</taxon>
    </lineage>
</organism>
<reference evidence="1" key="1">
    <citation type="submission" date="2019-06" db="EMBL/GenBank/DDBJ databases">
        <authorList>
            <person name="Murdoch R.W."/>
            <person name="Fathepure B."/>
        </authorList>
    </citation>
    <scope>NUCLEOTIDE SEQUENCE</scope>
</reference>
<gene>
    <name evidence="1" type="ORF">KBTEX_04532</name>
</gene>
<dbReference type="EMBL" id="MN080069">
    <property type="protein sequence ID" value="QEA08153.1"/>
    <property type="molecule type" value="Genomic_DNA"/>
</dbReference>
<proteinExistence type="predicted"/>
<sequence length="64" mass="7138">MFRISVRAVFAHIQSCDFFLRCDAESDGFFQDKQDDKGYDGDINNGAGHACDLHKQLADAPSIE</sequence>
<name>A0A5B8RJA0_9ZZZZ</name>